<name>A0A0A0LVC4_CUCSA</name>
<dbReference type="PANTHER" id="PTHR43780">
    <property type="entry name" value="1-AMINOCYCLOPROPANE-1-CARBOXYLATE DEAMINASE-RELATED"/>
    <property type="match status" value="1"/>
</dbReference>
<organism evidence="5 6">
    <name type="scientific">Cucumis sativus</name>
    <name type="common">Cucumber</name>
    <dbReference type="NCBI Taxonomy" id="3659"/>
    <lineage>
        <taxon>Eukaryota</taxon>
        <taxon>Viridiplantae</taxon>
        <taxon>Streptophyta</taxon>
        <taxon>Embryophyta</taxon>
        <taxon>Tracheophyta</taxon>
        <taxon>Spermatophyta</taxon>
        <taxon>Magnoliopsida</taxon>
        <taxon>eudicotyledons</taxon>
        <taxon>Gunneridae</taxon>
        <taxon>Pentapetalae</taxon>
        <taxon>rosids</taxon>
        <taxon>fabids</taxon>
        <taxon>Cucurbitales</taxon>
        <taxon>Cucurbitaceae</taxon>
        <taxon>Benincaseae</taxon>
        <taxon>Cucumis</taxon>
    </lineage>
</organism>
<dbReference type="EMBL" id="CM002922">
    <property type="protein sequence ID" value="KGN63956.1"/>
    <property type="molecule type" value="Genomic_DNA"/>
</dbReference>
<dbReference type="InterPro" id="IPR027278">
    <property type="entry name" value="ACCD_DCysDesulf"/>
</dbReference>
<reference evidence="5 6" key="4">
    <citation type="journal article" date="2011" name="BMC Genomics">
        <title>RNA-Seq improves annotation of protein-coding genes in the cucumber genome.</title>
        <authorList>
            <person name="Li Z."/>
            <person name="Zhang Z."/>
            <person name="Yan P."/>
            <person name="Huang S."/>
            <person name="Fei Z."/>
            <person name="Lin K."/>
        </authorList>
    </citation>
    <scope>NUCLEOTIDE SEQUENCE [LARGE SCALE GENOMIC DNA]</scope>
    <source>
        <strain evidence="6">cv. 9930</strain>
    </source>
</reference>
<dbReference type="SUPFAM" id="SSF53686">
    <property type="entry name" value="Tryptophan synthase beta subunit-like PLP-dependent enzymes"/>
    <property type="match status" value="1"/>
</dbReference>
<keyword evidence="6" id="KW-1185">Reference proteome</keyword>
<gene>
    <name evidence="5" type="ORF">Csa_1G031770</name>
</gene>
<evidence type="ECO:0000256" key="1">
    <source>
        <dbReference type="ARBA" id="ARBA00001933"/>
    </source>
</evidence>
<reference evidence="5 6" key="3">
    <citation type="journal article" date="2010" name="BMC Genomics">
        <title>Transcriptome sequencing and comparative analysis of cucumber flowers with different sex types.</title>
        <authorList>
            <person name="Guo S."/>
            <person name="Zheng Y."/>
            <person name="Joung J.G."/>
            <person name="Liu S."/>
            <person name="Zhang Z."/>
            <person name="Crasta O.R."/>
            <person name="Sobral B.W."/>
            <person name="Xu Y."/>
            <person name="Huang S."/>
            <person name="Fei Z."/>
        </authorList>
    </citation>
    <scope>NUCLEOTIDE SEQUENCE [LARGE SCALE GENOMIC DNA]</scope>
    <source>
        <strain evidence="6">cv. 9930</strain>
    </source>
</reference>
<dbReference type="Gene3D" id="3.40.50.1100">
    <property type="match status" value="2"/>
</dbReference>
<evidence type="ECO:0000256" key="3">
    <source>
        <dbReference type="ARBA" id="ARBA00022898"/>
    </source>
</evidence>
<proteinExistence type="inferred from homology"/>
<dbReference type="GO" id="GO:0019148">
    <property type="term" value="F:D-cysteine desulfhydrase activity"/>
    <property type="evidence" value="ECO:0000318"/>
    <property type="project" value="GO_Central"/>
</dbReference>
<evidence type="ECO:0000313" key="5">
    <source>
        <dbReference type="EMBL" id="KGN63956.1"/>
    </source>
</evidence>
<dbReference type="Pfam" id="PF00291">
    <property type="entry name" value="PALP"/>
    <property type="match status" value="1"/>
</dbReference>
<dbReference type="Gramene" id="KGN63956">
    <property type="protein sequence ID" value="KGN63956"/>
    <property type="gene ID" value="Csa_1G031770"/>
</dbReference>
<dbReference type="Proteomes" id="UP000029981">
    <property type="component" value="Chromosome 1"/>
</dbReference>
<dbReference type="InterPro" id="IPR036052">
    <property type="entry name" value="TrpB-like_PALP_sf"/>
</dbReference>
<reference evidence="5 6" key="2">
    <citation type="journal article" date="2009" name="PLoS ONE">
        <title>An integrated genetic and cytogenetic map of the cucumber genome.</title>
        <authorList>
            <person name="Ren Y."/>
            <person name="Zhang Z."/>
            <person name="Liu J."/>
            <person name="Staub J.E."/>
            <person name="Han Y."/>
            <person name="Cheng Z."/>
            <person name="Li X."/>
            <person name="Lu J."/>
            <person name="Miao H."/>
            <person name="Kang H."/>
            <person name="Xie B."/>
            <person name="Gu X."/>
            <person name="Wang X."/>
            <person name="Du Y."/>
            <person name="Jin W."/>
            <person name="Huang S."/>
        </authorList>
    </citation>
    <scope>NUCLEOTIDE SEQUENCE [LARGE SCALE GENOMIC DNA]</scope>
    <source>
        <strain evidence="6">cv. 9930</strain>
    </source>
</reference>
<comment type="similarity">
    <text evidence="2">Belongs to the ACC deaminase/D-cysteine desulfhydrase family.</text>
</comment>
<evidence type="ECO:0000259" key="4">
    <source>
        <dbReference type="Pfam" id="PF00291"/>
    </source>
</evidence>
<evidence type="ECO:0000256" key="2">
    <source>
        <dbReference type="ARBA" id="ARBA00008639"/>
    </source>
</evidence>
<dbReference type="SMR" id="A0A0A0LVC4"/>
<accession>A0A0A0LVC4</accession>
<dbReference type="STRING" id="3659.A0A0A0LVC4"/>
<dbReference type="PANTHER" id="PTHR43780:SF2">
    <property type="entry name" value="1-AMINOCYCLOPROPANE-1-CARBOXYLATE DEAMINASE-RELATED"/>
    <property type="match status" value="1"/>
</dbReference>
<feature type="domain" description="Tryptophan synthase beta chain-like PALP" evidence="4">
    <location>
        <begin position="109"/>
        <end position="306"/>
    </location>
</feature>
<dbReference type="AlphaFoldDB" id="A0A0A0LVC4"/>
<reference evidence="5 6" key="1">
    <citation type="journal article" date="2009" name="Nat. Genet.">
        <title>The genome of the cucumber, Cucumis sativus L.</title>
        <authorList>
            <person name="Huang S."/>
            <person name="Li R."/>
            <person name="Zhang Z."/>
            <person name="Li L."/>
            <person name="Gu X."/>
            <person name="Fan W."/>
            <person name="Lucas W.J."/>
            <person name="Wang X."/>
            <person name="Xie B."/>
            <person name="Ni P."/>
            <person name="Ren Y."/>
            <person name="Zhu H."/>
            <person name="Li J."/>
            <person name="Lin K."/>
            <person name="Jin W."/>
            <person name="Fei Z."/>
            <person name="Li G."/>
            <person name="Staub J."/>
            <person name="Kilian A."/>
            <person name="van der Vossen E.A."/>
            <person name="Wu Y."/>
            <person name="Guo J."/>
            <person name="He J."/>
            <person name="Jia Z."/>
            <person name="Ren Y."/>
            <person name="Tian G."/>
            <person name="Lu Y."/>
            <person name="Ruan J."/>
            <person name="Qian W."/>
            <person name="Wang M."/>
            <person name="Huang Q."/>
            <person name="Li B."/>
            <person name="Xuan Z."/>
            <person name="Cao J."/>
            <person name="Asan"/>
            <person name="Wu Z."/>
            <person name="Zhang J."/>
            <person name="Cai Q."/>
            <person name="Bai Y."/>
            <person name="Zhao B."/>
            <person name="Han Y."/>
            <person name="Li Y."/>
            <person name="Li X."/>
            <person name="Wang S."/>
            <person name="Shi Q."/>
            <person name="Liu S."/>
            <person name="Cho W.K."/>
            <person name="Kim J.Y."/>
            <person name="Xu Y."/>
            <person name="Heller-Uszynska K."/>
            <person name="Miao H."/>
            <person name="Cheng Z."/>
            <person name="Zhang S."/>
            <person name="Wu J."/>
            <person name="Yang Y."/>
            <person name="Kang H."/>
            <person name="Li M."/>
            <person name="Liang H."/>
            <person name="Ren X."/>
            <person name="Shi Z."/>
            <person name="Wen M."/>
            <person name="Jian M."/>
            <person name="Yang H."/>
            <person name="Zhang G."/>
            <person name="Yang Z."/>
            <person name="Chen R."/>
            <person name="Liu S."/>
            <person name="Li J."/>
            <person name="Ma L."/>
            <person name="Liu H."/>
            <person name="Zhou Y."/>
            <person name="Zhao J."/>
            <person name="Fang X."/>
            <person name="Li G."/>
            <person name="Fang L."/>
            <person name="Li Y."/>
            <person name="Liu D."/>
            <person name="Zheng H."/>
            <person name="Zhang Y."/>
            <person name="Qin N."/>
            <person name="Li Z."/>
            <person name="Yang G."/>
            <person name="Yang S."/>
            <person name="Bolund L."/>
            <person name="Kristiansen K."/>
            <person name="Zheng H."/>
            <person name="Li S."/>
            <person name="Zhang X."/>
            <person name="Yang H."/>
            <person name="Wang J."/>
            <person name="Sun R."/>
            <person name="Zhang B."/>
            <person name="Jiang S."/>
            <person name="Wang J."/>
            <person name="Du Y."/>
            <person name="Li S."/>
        </authorList>
    </citation>
    <scope>NUCLEOTIDE SEQUENCE [LARGE SCALE GENOMIC DNA]</scope>
    <source>
        <strain evidence="6">cv. 9930</strain>
    </source>
</reference>
<dbReference type="InterPro" id="IPR001926">
    <property type="entry name" value="TrpB-like_PALP"/>
</dbReference>
<dbReference type="FunFam" id="3.40.50.1100:FF:000037">
    <property type="entry name" value="Bifunctional D-cysteine desulfhydrase/1-aminocyclopropane-1-carboxylate deaminase, mitochondrial"/>
    <property type="match status" value="1"/>
</dbReference>
<comment type="cofactor">
    <cofactor evidence="1">
        <name>pyridoxal 5'-phosphate</name>
        <dbReference type="ChEBI" id="CHEBI:597326"/>
    </cofactor>
</comment>
<protein>
    <recommendedName>
        <fullName evidence="4">Tryptophan synthase beta chain-like PALP domain-containing protein</fullName>
    </recommendedName>
</protein>
<dbReference type="OMA" id="ERYHAGT"/>
<evidence type="ECO:0000313" key="6">
    <source>
        <dbReference type="Proteomes" id="UP000029981"/>
    </source>
</evidence>
<keyword evidence="3" id="KW-0663">Pyridoxal phosphate</keyword>
<sequence>MLSGGKFQLCLLTAAPSNLASSSSLFSTSLIHPRRFDNINKRFSFPHPSTPSLDCIRCCISQSQSMEINTESKQHDEVPNSLNFLSVRPYVPPSWASHLNPIPTHLSSLARLPTPIHKWNLPNLPNNTEVWLKRDDLSGMQLSGNKVRKLEFLIADALQQGADCIITIGGIQSNHCRATAVAAKYFNLDTYLILRTSKVLVNEDPGLTGNLLVERLVGAHVELISKEEYAKIGSVALTDFLKSKLVAEGRKPYVIPVGGSNSLGTWGYIEAIRELEQQLDSGNGKIKFDDIVVACGRTFSMKGCWFAHVWQHHLCCDVEAKGLGYAINTPDELNFVKEVAESTGVVLDPVYSGKAAYGMMKDMAENPKKWEGRKILFIHTGGLLGLYDKADQINSTLGKWHRLDVNETVPRIDGVGKMF</sequence>